<organism evidence="1 2">
    <name type="scientific">Irpex rosettiformis</name>
    <dbReference type="NCBI Taxonomy" id="378272"/>
    <lineage>
        <taxon>Eukaryota</taxon>
        <taxon>Fungi</taxon>
        <taxon>Dikarya</taxon>
        <taxon>Basidiomycota</taxon>
        <taxon>Agaricomycotina</taxon>
        <taxon>Agaricomycetes</taxon>
        <taxon>Polyporales</taxon>
        <taxon>Irpicaceae</taxon>
        <taxon>Irpex</taxon>
    </lineage>
</organism>
<dbReference type="EMBL" id="MU274900">
    <property type="protein sequence ID" value="KAI0094389.1"/>
    <property type="molecule type" value="Genomic_DNA"/>
</dbReference>
<sequence>VSQFLCPKPLRVCPISAETHPTNLEQWIHDGFECVDDREDLTSCGGCGLSDSKYDCTAIEGAVGVSCVIGECRVDSCAKGFTVALDHKACLKAD</sequence>
<reference evidence="1" key="1">
    <citation type="journal article" date="2021" name="Environ. Microbiol.">
        <title>Gene family expansions and transcriptome signatures uncover fungal adaptations to wood decay.</title>
        <authorList>
            <person name="Hage H."/>
            <person name="Miyauchi S."/>
            <person name="Viragh M."/>
            <person name="Drula E."/>
            <person name="Min B."/>
            <person name="Chaduli D."/>
            <person name="Navarro D."/>
            <person name="Favel A."/>
            <person name="Norest M."/>
            <person name="Lesage-Meessen L."/>
            <person name="Balint B."/>
            <person name="Merenyi Z."/>
            <person name="de Eugenio L."/>
            <person name="Morin E."/>
            <person name="Martinez A.T."/>
            <person name="Baldrian P."/>
            <person name="Stursova M."/>
            <person name="Martinez M.J."/>
            <person name="Novotny C."/>
            <person name="Magnuson J.K."/>
            <person name="Spatafora J.W."/>
            <person name="Maurice S."/>
            <person name="Pangilinan J."/>
            <person name="Andreopoulos W."/>
            <person name="LaButti K."/>
            <person name="Hundley H."/>
            <person name="Na H."/>
            <person name="Kuo A."/>
            <person name="Barry K."/>
            <person name="Lipzen A."/>
            <person name="Henrissat B."/>
            <person name="Riley R."/>
            <person name="Ahrendt S."/>
            <person name="Nagy L.G."/>
            <person name="Grigoriev I.V."/>
            <person name="Martin F."/>
            <person name="Rosso M.N."/>
        </authorList>
    </citation>
    <scope>NUCLEOTIDE SEQUENCE</scope>
    <source>
        <strain evidence="1">CBS 384.51</strain>
    </source>
</reference>
<evidence type="ECO:0000313" key="2">
    <source>
        <dbReference type="Proteomes" id="UP001055072"/>
    </source>
</evidence>
<name>A0ACB8UK09_9APHY</name>
<feature type="non-terminal residue" evidence="1">
    <location>
        <position position="1"/>
    </location>
</feature>
<protein>
    <submittedName>
        <fullName evidence="1">Uncharacterized protein</fullName>
    </submittedName>
</protein>
<accession>A0ACB8UK09</accession>
<keyword evidence="2" id="KW-1185">Reference proteome</keyword>
<feature type="non-terminal residue" evidence="1">
    <location>
        <position position="94"/>
    </location>
</feature>
<gene>
    <name evidence="1" type="ORF">BDY19DRAFT_863518</name>
</gene>
<proteinExistence type="predicted"/>
<comment type="caution">
    <text evidence="1">The sequence shown here is derived from an EMBL/GenBank/DDBJ whole genome shotgun (WGS) entry which is preliminary data.</text>
</comment>
<evidence type="ECO:0000313" key="1">
    <source>
        <dbReference type="EMBL" id="KAI0094389.1"/>
    </source>
</evidence>
<dbReference type="Proteomes" id="UP001055072">
    <property type="component" value="Unassembled WGS sequence"/>
</dbReference>